<dbReference type="EMBL" id="CP001750">
    <property type="protein sequence ID" value="ADB09280.1"/>
    <property type="molecule type" value="Genomic_DNA"/>
</dbReference>
<proteinExistence type="predicted"/>
<gene>
    <name evidence="1" type="ordered locus">BDP_0613</name>
</gene>
<evidence type="ECO:0000313" key="1">
    <source>
        <dbReference type="EMBL" id="ADB09280.1"/>
    </source>
</evidence>
<evidence type="ECO:0000313" key="2">
    <source>
        <dbReference type="Proteomes" id="UP000008693"/>
    </source>
</evidence>
<dbReference type="KEGG" id="bde:BDP_0613"/>
<accession>D2Q8Z4</accession>
<sequence length="174" mass="20078">MHVEIGLTYSATENQMIISKCDFTGETWFGGLKVSNMHKLPIERIVKDFPPDLYVIDDGTPCGILGDWDAVLSKVPFSEYREQGPCDNTLKWVARIYYVAQLFRESPAKSVSERFDIPMRTASHWVKLMKERVWPESIMDRNVEDLEQNFSSLKMETEEDIAQRFYRVTGVGGE</sequence>
<protein>
    <submittedName>
        <fullName evidence="1">Uncharacterized protein</fullName>
    </submittedName>
</protein>
<keyword evidence="2" id="KW-1185">Reference proteome</keyword>
<dbReference type="Proteomes" id="UP000008693">
    <property type="component" value="Chromosome"/>
</dbReference>
<dbReference type="HOGENOM" id="CLU_1537117_0_0_11"/>
<dbReference type="AlphaFoldDB" id="D2Q8Z4"/>
<reference evidence="1 2" key="1">
    <citation type="journal article" date="2009" name="PLoS Genet.">
        <title>The Bifidobacterium dentium Bd1 genome sequence reflects its genetic adaptation to the human oral cavity.</title>
        <authorList>
            <person name="Ventura M."/>
            <person name="Turroni F."/>
            <person name="Zomer A."/>
            <person name="Foroni E."/>
            <person name="Giubellini V."/>
            <person name="Bottacini F."/>
            <person name="Canchaya C."/>
            <person name="Claesson M.J."/>
            <person name="He F."/>
            <person name="Mantzourani M."/>
            <person name="Mulas L."/>
            <person name="Ferrarini A."/>
            <person name="Gao B."/>
            <person name="Delledonne M."/>
            <person name="Henrissat B."/>
            <person name="Coutinho P."/>
            <person name="Oggioni M."/>
            <person name="Gupta R.S."/>
            <person name="Zhang Z."/>
            <person name="Beighton D."/>
            <person name="Fitzgerald G.F."/>
            <person name="O'Toole P.W."/>
            <person name="van Sinderen D."/>
        </authorList>
    </citation>
    <scope>NUCLEOTIDE SEQUENCE [LARGE SCALE GENOMIC DNA]</scope>
    <source>
        <strain evidence="2">ATCC 27534 / DSM 20436 / JCM 1195 / Bd1</strain>
    </source>
</reference>
<organism evidence="1 2">
    <name type="scientific">Bifidobacterium dentium (strain ATCC 27534 / DSM 20436 / JCM 1195 / Bd1)</name>
    <dbReference type="NCBI Taxonomy" id="401473"/>
    <lineage>
        <taxon>Bacteria</taxon>
        <taxon>Bacillati</taxon>
        <taxon>Actinomycetota</taxon>
        <taxon>Actinomycetes</taxon>
        <taxon>Bifidobacteriales</taxon>
        <taxon>Bifidobacteriaceae</taxon>
        <taxon>Bifidobacterium</taxon>
    </lineage>
</organism>
<name>D2Q8Z4_BIFDB</name>